<dbReference type="SUPFAM" id="SSF53448">
    <property type="entry name" value="Nucleotide-diphospho-sugar transferases"/>
    <property type="match status" value="1"/>
</dbReference>
<dbReference type="Proteomes" id="UP000228775">
    <property type="component" value="Unassembled WGS sequence"/>
</dbReference>
<feature type="transmembrane region" description="Helical" evidence="1">
    <location>
        <begin position="84"/>
        <end position="108"/>
    </location>
</feature>
<keyword evidence="1" id="KW-0812">Transmembrane</keyword>
<proteinExistence type="predicted"/>
<evidence type="ECO:0000313" key="2">
    <source>
        <dbReference type="EMBL" id="PIU75491.1"/>
    </source>
</evidence>
<feature type="non-terminal residue" evidence="2">
    <location>
        <position position="1"/>
    </location>
</feature>
<keyword evidence="1" id="KW-0472">Membrane</keyword>
<dbReference type="EMBL" id="PEVY01000010">
    <property type="protein sequence ID" value="PIU75491.1"/>
    <property type="molecule type" value="Genomic_DNA"/>
</dbReference>
<dbReference type="Gene3D" id="3.90.550.10">
    <property type="entry name" value="Spore Coat Polysaccharide Biosynthesis Protein SpsA, Chain A"/>
    <property type="match status" value="1"/>
</dbReference>
<keyword evidence="1" id="KW-1133">Transmembrane helix</keyword>
<sequence length="148" mass="17442">GGCYRREVFNKIGLFNENLIRSQDMEFNLRLKRAGGKILLHPEIISYYYSKSNLRDFFLHNIQDGIWAIYPLKFMKTKFKFRHYIPLIFILTLPLSIWPYILASLFFSAKIAMKEKDFRLFFVMPLAFGARHFGYGLGSIWGVIKSAK</sequence>
<evidence type="ECO:0000256" key="1">
    <source>
        <dbReference type="SAM" id="Phobius"/>
    </source>
</evidence>
<name>A0A2M7AXX6_9BACT</name>
<evidence type="ECO:0000313" key="3">
    <source>
        <dbReference type="Proteomes" id="UP000228775"/>
    </source>
</evidence>
<organism evidence="2 3">
    <name type="scientific">Candidatus Portnoybacteria bacterium CG06_land_8_20_14_3_00_39_12</name>
    <dbReference type="NCBI Taxonomy" id="1974809"/>
    <lineage>
        <taxon>Bacteria</taxon>
        <taxon>Candidatus Portnoyibacteriota</taxon>
    </lineage>
</organism>
<reference evidence="3" key="1">
    <citation type="submission" date="2017-09" db="EMBL/GenBank/DDBJ databases">
        <title>Depth-based differentiation of microbial function through sediment-hosted aquifers and enrichment of novel symbionts in the deep terrestrial subsurface.</title>
        <authorList>
            <person name="Probst A.J."/>
            <person name="Ladd B."/>
            <person name="Jarett J.K."/>
            <person name="Geller-Mcgrath D.E."/>
            <person name="Sieber C.M.K."/>
            <person name="Emerson J.B."/>
            <person name="Anantharaman K."/>
            <person name="Thomas B.C."/>
            <person name="Malmstrom R."/>
            <person name="Stieglmeier M."/>
            <person name="Klingl A."/>
            <person name="Woyke T."/>
            <person name="Ryan C.M."/>
            <person name="Banfield J.F."/>
        </authorList>
    </citation>
    <scope>NUCLEOTIDE SEQUENCE [LARGE SCALE GENOMIC DNA]</scope>
</reference>
<dbReference type="GO" id="GO:0016740">
    <property type="term" value="F:transferase activity"/>
    <property type="evidence" value="ECO:0007669"/>
    <property type="project" value="UniProtKB-KW"/>
</dbReference>
<accession>A0A2M7AXX6</accession>
<comment type="caution">
    <text evidence="2">The sequence shown here is derived from an EMBL/GenBank/DDBJ whole genome shotgun (WGS) entry which is preliminary data.</text>
</comment>
<dbReference type="AlphaFoldDB" id="A0A2M7AXX6"/>
<gene>
    <name evidence="2" type="ORF">COS76_00545</name>
</gene>
<dbReference type="InterPro" id="IPR029044">
    <property type="entry name" value="Nucleotide-diphossugar_trans"/>
</dbReference>
<feature type="transmembrane region" description="Helical" evidence="1">
    <location>
        <begin position="120"/>
        <end position="144"/>
    </location>
</feature>
<keyword evidence="2" id="KW-0808">Transferase</keyword>
<protein>
    <submittedName>
        <fullName evidence="2">Glycosyl transferase</fullName>
    </submittedName>
</protein>